<reference evidence="2 3" key="1">
    <citation type="submission" date="2024-05" db="EMBL/GenBank/DDBJ databases">
        <title>Genome sequencing and assembly of Indian major carp, Cirrhinus mrigala (Hamilton, 1822).</title>
        <authorList>
            <person name="Mohindra V."/>
            <person name="Chowdhury L.M."/>
            <person name="Lal K."/>
            <person name="Jena J.K."/>
        </authorList>
    </citation>
    <scope>NUCLEOTIDE SEQUENCE [LARGE SCALE GENOMIC DNA]</scope>
    <source>
        <strain evidence="2">CM1030</strain>
        <tissue evidence="2">Blood</tissue>
    </source>
</reference>
<proteinExistence type="predicted"/>
<evidence type="ECO:0000313" key="2">
    <source>
        <dbReference type="EMBL" id="KAL0176821.1"/>
    </source>
</evidence>
<feature type="non-terminal residue" evidence="2">
    <location>
        <position position="200"/>
    </location>
</feature>
<feature type="compositionally biased region" description="Basic and acidic residues" evidence="1">
    <location>
        <begin position="190"/>
        <end position="200"/>
    </location>
</feature>
<protein>
    <submittedName>
        <fullName evidence="2">Uncharacterized protein</fullName>
    </submittedName>
</protein>
<dbReference type="Proteomes" id="UP001529510">
    <property type="component" value="Unassembled WGS sequence"/>
</dbReference>
<keyword evidence="3" id="KW-1185">Reference proteome</keyword>
<accession>A0ABD0PW22</accession>
<dbReference type="EMBL" id="JAMKFB020000014">
    <property type="protein sequence ID" value="KAL0176821.1"/>
    <property type="molecule type" value="Genomic_DNA"/>
</dbReference>
<evidence type="ECO:0000256" key="1">
    <source>
        <dbReference type="SAM" id="MobiDB-lite"/>
    </source>
</evidence>
<dbReference type="AlphaFoldDB" id="A0ABD0PW22"/>
<feature type="compositionally biased region" description="Polar residues" evidence="1">
    <location>
        <begin position="170"/>
        <end position="179"/>
    </location>
</feature>
<name>A0ABD0PW22_CIRMR</name>
<feature type="region of interest" description="Disordered" evidence="1">
    <location>
        <begin position="119"/>
        <end position="145"/>
    </location>
</feature>
<feature type="region of interest" description="Disordered" evidence="1">
    <location>
        <begin position="168"/>
        <end position="200"/>
    </location>
</feature>
<sequence>MKKEIEEYITTKCACIKQKHPHVHQRAPMGSITSSSPFELVSVDYLHLEPSKGDYEYILLKVAWEKDVHRVVEHIGDGPVYKIQSQTGSKALRVLHRNLLLAVNDLPFDKPMAGMKEIKKVKQRKQVRSQSENESESDASDEEEHTYRYDLRKNIPCYKFVTIPPMESEPVTQTTQNPSHLHPTAMEFYPDERCDPLENQ</sequence>
<organism evidence="2 3">
    <name type="scientific">Cirrhinus mrigala</name>
    <name type="common">Mrigala</name>
    <dbReference type="NCBI Taxonomy" id="683832"/>
    <lineage>
        <taxon>Eukaryota</taxon>
        <taxon>Metazoa</taxon>
        <taxon>Chordata</taxon>
        <taxon>Craniata</taxon>
        <taxon>Vertebrata</taxon>
        <taxon>Euteleostomi</taxon>
        <taxon>Actinopterygii</taxon>
        <taxon>Neopterygii</taxon>
        <taxon>Teleostei</taxon>
        <taxon>Ostariophysi</taxon>
        <taxon>Cypriniformes</taxon>
        <taxon>Cyprinidae</taxon>
        <taxon>Labeoninae</taxon>
        <taxon>Labeonini</taxon>
        <taxon>Cirrhinus</taxon>
    </lineage>
</organism>
<gene>
    <name evidence="2" type="ORF">M9458_029151</name>
</gene>
<feature type="compositionally biased region" description="Acidic residues" evidence="1">
    <location>
        <begin position="133"/>
        <end position="144"/>
    </location>
</feature>
<evidence type="ECO:0000313" key="3">
    <source>
        <dbReference type="Proteomes" id="UP001529510"/>
    </source>
</evidence>
<comment type="caution">
    <text evidence="2">The sequence shown here is derived from an EMBL/GenBank/DDBJ whole genome shotgun (WGS) entry which is preliminary data.</text>
</comment>